<dbReference type="InterPro" id="IPR052016">
    <property type="entry name" value="Bact_Sigma-Reg"/>
</dbReference>
<dbReference type="EMBL" id="DS995299">
    <property type="protein sequence ID" value="EDZ65120.1"/>
    <property type="molecule type" value="Genomic_DNA"/>
</dbReference>
<dbReference type="PANTHER" id="PTHR43156">
    <property type="entry name" value="STAGE II SPORULATION PROTEIN E-RELATED"/>
    <property type="match status" value="1"/>
</dbReference>
<proteinExistence type="predicted"/>
<dbReference type="InterPro" id="IPR036457">
    <property type="entry name" value="PPM-type-like_dom_sf"/>
</dbReference>
<feature type="domain" description="GAF" evidence="2">
    <location>
        <begin position="22"/>
        <end position="170"/>
    </location>
</feature>
<reference evidence="5" key="1">
    <citation type="journal article" date="2012" name="Stand. Genomic Sci.">
        <title>Genome sequence of strain HIMB624, a cultured representative from the OM43 clade of marine Betaproteobacteria.</title>
        <authorList>
            <person name="Huggett M.J."/>
            <person name="Hayakawa D.H."/>
            <person name="Rappe M.S."/>
        </authorList>
    </citation>
    <scope>NUCLEOTIDE SEQUENCE [LARGE SCALE GENOMIC DNA]</scope>
    <source>
        <strain evidence="5">KB13</strain>
    </source>
</reference>
<dbReference type="InterPro" id="IPR001932">
    <property type="entry name" value="PPM-type_phosphatase-like_dom"/>
</dbReference>
<dbReference type="HOGENOM" id="CLU_675539_0_0_4"/>
<dbReference type="Pfam" id="PF13185">
    <property type="entry name" value="GAF_2"/>
    <property type="match status" value="1"/>
</dbReference>
<keyword evidence="1" id="KW-0378">Hydrolase</keyword>
<evidence type="ECO:0000313" key="5">
    <source>
        <dbReference type="Proteomes" id="UP000004188"/>
    </source>
</evidence>
<organism evidence="4 5">
    <name type="scientific">beta proteobacterium KB13</name>
    <dbReference type="NCBI Taxonomy" id="314607"/>
    <lineage>
        <taxon>Bacteria</taxon>
        <taxon>Pseudomonadati</taxon>
        <taxon>Pseudomonadota</taxon>
        <taxon>Betaproteobacteria</taxon>
        <taxon>Nitrosomonadales</taxon>
        <taxon>OM43 clade</taxon>
    </lineage>
</organism>
<gene>
    <name evidence="4" type="ORF">KB13_1253</name>
</gene>
<accession>B6BVW5</accession>
<dbReference type="SMART" id="SM00065">
    <property type="entry name" value="GAF"/>
    <property type="match status" value="1"/>
</dbReference>
<feature type="domain" description="PPM-type phosphatase" evidence="3">
    <location>
        <begin position="194"/>
        <end position="405"/>
    </location>
</feature>
<evidence type="ECO:0000259" key="2">
    <source>
        <dbReference type="SMART" id="SM00065"/>
    </source>
</evidence>
<protein>
    <submittedName>
        <fullName evidence="4">Stage II sporulation protein E</fullName>
    </submittedName>
</protein>
<name>B6BVW5_9PROT</name>
<evidence type="ECO:0000256" key="1">
    <source>
        <dbReference type="ARBA" id="ARBA00022801"/>
    </source>
</evidence>
<evidence type="ECO:0000259" key="3">
    <source>
        <dbReference type="SMART" id="SM00331"/>
    </source>
</evidence>
<dbReference type="Proteomes" id="UP000004188">
    <property type="component" value="Unassembled WGS sequence"/>
</dbReference>
<dbReference type="SUPFAM" id="SSF81606">
    <property type="entry name" value="PP2C-like"/>
    <property type="match status" value="1"/>
</dbReference>
<dbReference type="SMART" id="SM00331">
    <property type="entry name" value="PP2C_SIG"/>
    <property type="match status" value="1"/>
</dbReference>
<dbReference type="eggNOG" id="COG2203">
    <property type="taxonomic scope" value="Bacteria"/>
</dbReference>
<dbReference type="eggNOG" id="COG2208">
    <property type="taxonomic scope" value="Bacteria"/>
</dbReference>
<dbReference type="Gene3D" id="3.60.40.10">
    <property type="entry name" value="PPM-type phosphatase domain"/>
    <property type="match status" value="1"/>
</dbReference>
<dbReference type="PANTHER" id="PTHR43156:SF2">
    <property type="entry name" value="STAGE II SPORULATION PROTEIN E"/>
    <property type="match status" value="1"/>
</dbReference>
<dbReference type="InterPro" id="IPR029016">
    <property type="entry name" value="GAF-like_dom_sf"/>
</dbReference>
<dbReference type="InterPro" id="IPR003018">
    <property type="entry name" value="GAF"/>
</dbReference>
<dbReference type="AlphaFoldDB" id="B6BVW5"/>
<dbReference type="GO" id="GO:0016791">
    <property type="term" value="F:phosphatase activity"/>
    <property type="evidence" value="ECO:0007669"/>
    <property type="project" value="TreeGrafter"/>
</dbReference>
<keyword evidence="5" id="KW-1185">Reference proteome</keyword>
<dbReference type="STRING" id="314607.KB13_1253"/>
<dbReference type="Gene3D" id="3.30.450.40">
    <property type="match status" value="1"/>
</dbReference>
<evidence type="ECO:0000313" key="4">
    <source>
        <dbReference type="EMBL" id="EDZ65120.1"/>
    </source>
</evidence>
<sequence length="407" mass="44930">MKNKNLINILTSMLNQFSADSNISITLKNVLAEISTLIEAEAASFFVHKKEVDKLVCETCIGPVDITGLSIPSSQGIVGEVFTDHHSKLIEDVKKDASHLSKVDEKTGFVTKSLMTVPVEFDENVYGCLQALNKNTDTGFFNTDDLEYFELLALNLGIILKNIELTEKAVLDKLIEKDIADARIAQSVLFPKINAYEFISGGVQPYRELSGDFIDYFEVNGRIAFIQGDVSGKGVPATILMSRCMSLFRLFAKEEWDASHIAKKMNNEIYGQGTDDRFATCVMGWLDGNDLQFVNCGHNPVLHYAGGKYREYGSSAPPVGIVNDEAFNPSDQGITINEGSSVYVSTDGITEAKINGKEIDSKGLAQMAKNQDGMSAPQRYEQINRFLQKDVIQLHDDATLLVILPRS</sequence>
<dbReference type="SUPFAM" id="SSF55781">
    <property type="entry name" value="GAF domain-like"/>
    <property type="match status" value="1"/>
</dbReference>
<dbReference type="Pfam" id="PF07228">
    <property type="entry name" value="SpoIIE"/>
    <property type="match status" value="1"/>
</dbReference>